<dbReference type="RefSeq" id="XP_053076346.1">
    <property type="nucleotide sequence ID" value="XM_053220371.1"/>
</dbReference>
<dbReference type="Proteomes" id="UP001652583">
    <property type="component" value="Chromosome C2"/>
</dbReference>
<protein>
    <submittedName>
        <fullName evidence="2">Keratin-associated protein 21-1-like</fullName>
    </submittedName>
</protein>
<proteinExistence type="predicted"/>
<evidence type="ECO:0000313" key="2">
    <source>
        <dbReference type="RefSeq" id="XP_053076346.1"/>
    </source>
</evidence>
<accession>A0ABM3PXD8</accession>
<organism evidence="1 2">
    <name type="scientific">Acinonyx jubatus</name>
    <name type="common">Cheetah</name>
    <dbReference type="NCBI Taxonomy" id="32536"/>
    <lineage>
        <taxon>Eukaryota</taxon>
        <taxon>Metazoa</taxon>
        <taxon>Chordata</taxon>
        <taxon>Craniata</taxon>
        <taxon>Vertebrata</taxon>
        <taxon>Euteleostomi</taxon>
        <taxon>Mammalia</taxon>
        <taxon>Eutheria</taxon>
        <taxon>Laurasiatheria</taxon>
        <taxon>Carnivora</taxon>
        <taxon>Feliformia</taxon>
        <taxon>Felidae</taxon>
        <taxon>Felinae</taxon>
        <taxon>Acinonyx</taxon>
    </lineage>
</organism>
<dbReference type="GeneID" id="128315037"/>
<keyword evidence="1" id="KW-1185">Reference proteome</keyword>
<gene>
    <name evidence="2" type="primary">LOC128315037</name>
</gene>
<name>A0ABM3PXD8_ACIJB</name>
<evidence type="ECO:0000313" key="1">
    <source>
        <dbReference type="Proteomes" id="UP001652583"/>
    </source>
</evidence>
<reference evidence="2" key="1">
    <citation type="submission" date="2025-08" db="UniProtKB">
        <authorList>
            <consortium name="RefSeq"/>
        </authorList>
    </citation>
    <scope>IDENTIFICATION</scope>
    <source>
        <tissue evidence="2">Blood</tissue>
    </source>
</reference>
<sequence length="123" mass="13449">MNGMFCQLLTVYKGPRLVEDTQFTTSSRNPREISSLDKMCCNYSNSCGYGYGCGYGPYYSWSYGPGYGCGYGSWYGCGSVCGYGCGYGSCCGYGPRYGCGCGYGSGCYGYRPFCYRRCYSSCC</sequence>